<sequence>MIVKARAPVRIDFAGAWTDVDYFYKAFGGATLNATIDQYVKGKLVADEGNFGEKVPRHAPGYGTTFVDGPDGLLVEYNTKMPDDSGLGTSAAREVTRLALFSQDPLATREQKENIAESAYRIEQVLGIIGGKQDQFASAVGGINLFKFRENGTTTHPVTMPESQIAELESLLVLCYTGECRLSSNIHKSVWGNFHQGRRETVDALFTLRDSAYAGKEILEGSRWDKFGPLLTRQFECMKALDSSTTNTTVDGLFDLVKGDISGGKPCGAGGGGYLLFGCNDLAGKARVQSKIRDAGFRVVDFSFEFEGVATLIE</sequence>
<dbReference type="InterPro" id="IPR014606">
    <property type="entry name" value="Heptose_7-P_kinase"/>
</dbReference>
<dbReference type="EMBL" id="PFTZ01000039">
    <property type="protein sequence ID" value="PJB51677.1"/>
    <property type="molecule type" value="Genomic_DNA"/>
</dbReference>
<dbReference type="SUPFAM" id="SSF55060">
    <property type="entry name" value="GHMP Kinase, C-terminal domain"/>
    <property type="match status" value="1"/>
</dbReference>
<organism evidence="6 7">
    <name type="scientific">Candidatus Berkelbacteria bacterium CG_4_9_14_3_um_filter_39_23</name>
    <dbReference type="NCBI Taxonomy" id="1974508"/>
    <lineage>
        <taxon>Bacteria</taxon>
        <taxon>Candidatus Berkelbacteria</taxon>
    </lineage>
</organism>
<evidence type="ECO:0000259" key="5">
    <source>
        <dbReference type="Pfam" id="PF00288"/>
    </source>
</evidence>
<name>A0A2M8C639_9BACT</name>
<dbReference type="PRINTS" id="PR00959">
    <property type="entry name" value="MEVGALKINASE"/>
</dbReference>
<dbReference type="InterPro" id="IPR052203">
    <property type="entry name" value="GHMP_Kinase-Related"/>
</dbReference>
<dbReference type="AlphaFoldDB" id="A0A2M8C639"/>
<proteinExistence type="predicted"/>
<keyword evidence="4" id="KW-0067">ATP-binding</keyword>
<dbReference type="GO" id="GO:0042352">
    <property type="term" value="P:GDP-L-fucose salvage"/>
    <property type="evidence" value="ECO:0007669"/>
    <property type="project" value="TreeGrafter"/>
</dbReference>
<dbReference type="PANTHER" id="PTHR32463:SF0">
    <property type="entry name" value="L-FUCOSE KINASE"/>
    <property type="match status" value="1"/>
</dbReference>
<dbReference type="InterPro" id="IPR036554">
    <property type="entry name" value="GHMP_kinase_C_sf"/>
</dbReference>
<dbReference type="PIRSF" id="PIRSF036406">
    <property type="entry name" value="Hept_kin"/>
    <property type="match status" value="1"/>
</dbReference>
<dbReference type="InterPro" id="IPR020568">
    <property type="entry name" value="Ribosomal_Su5_D2-typ_SF"/>
</dbReference>
<keyword evidence="2" id="KW-0547">Nucleotide-binding</keyword>
<gene>
    <name evidence="6" type="ORF">CO101_01105</name>
</gene>
<dbReference type="GO" id="GO:0005524">
    <property type="term" value="F:ATP binding"/>
    <property type="evidence" value="ECO:0007669"/>
    <property type="project" value="UniProtKB-KW"/>
</dbReference>
<dbReference type="Pfam" id="PF00288">
    <property type="entry name" value="GHMP_kinases_N"/>
    <property type="match status" value="1"/>
</dbReference>
<evidence type="ECO:0000256" key="1">
    <source>
        <dbReference type="ARBA" id="ARBA00022679"/>
    </source>
</evidence>
<comment type="caution">
    <text evidence="6">The sequence shown here is derived from an EMBL/GenBank/DDBJ whole genome shotgun (WGS) entry which is preliminary data.</text>
</comment>
<protein>
    <recommendedName>
        <fullName evidence="5">GHMP kinase N-terminal domain-containing protein</fullName>
    </recommendedName>
</protein>
<evidence type="ECO:0000256" key="4">
    <source>
        <dbReference type="ARBA" id="ARBA00022840"/>
    </source>
</evidence>
<dbReference type="SUPFAM" id="SSF54211">
    <property type="entry name" value="Ribosomal protein S5 domain 2-like"/>
    <property type="match status" value="1"/>
</dbReference>
<feature type="domain" description="GHMP kinase N-terminal" evidence="5">
    <location>
        <begin position="71"/>
        <end position="142"/>
    </location>
</feature>
<dbReference type="GO" id="GO:0050201">
    <property type="term" value="F:fucokinase activity"/>
    <property type="evidence" value="ECO:0007669"/>
    <property type="project" value="TreeGrafter"/>
</dbReference>
<dbReference type="Gene3D" id="3.30.230.120">
    <property type="match status" value="1"/>
</dbReference>
<accession>A0A2M8C639</accession>
<evidence type="ECO:0000313" key="7">
    <source>
        <dbReference type="Proteomes" id="UP000229421"/>
    </source>
</evidence>
<keyword evidence="3" id="KW-0418">Kinase</keyword>
<evidence type="ECO:0000313" key="6">
    <source>
        <dbReference type="EMBL" id="PJB51677.1"/>
    </source>
</evidence>
<reference evidence="7" key="1">
    <citation type="submission" date="2017-09" db="EMBL/GenBank/DDBJ databases">
        <title>Depth-based differentiation of microbial function through sediment-hosted aquifers and enrichment of novel symbionts in the deep terrestrial subsurface.</title>
        <authorList>
            <person name="Probst A.J."/>
            <person name="Ladd B."/>
            <person name="Jarett J.K."/>
            <person name="Geller-Mcgrath D.E."/>
            <person name="Sieber C.M.K."/>
            <person name="Emerson J.B."/>
            <person name="Anantharaman K."/>
            <person name="Thomas B.C."/>
            <person name="Malmstrom R."/>
            <person name="Stieglmeier M."/>
            <person name="Klingl A."/>
            <person name="Woyke T."/>
            <person name="Ryan C.M."/>
            <person name="Banfield J.F."/>
        </authorList>
    </citation>
    <scope>NUCLEOTIDE SEQUENCE [LARGE SCALE GENOMIC DNA]</scope>
</reference>
<evidence type="ECO:0000256" key="3">
    <source>
        <dbReference type="ARBA" id="ARBA00022777"/>
    </source>
</evidence>
<dbReference type="InterPro" id="IPR006204">
    <property type="entry name" value="GHMP_kinase_N_dom"/>
</dbReference>
<keyword evidence="1" id="KW-0808">Transferase</keyword>
<dbReference type="PANTHER" id="PTHR32463">
    <property type="entry name" value="L-FUCOSE KINASE"/>
    <property type="match status" value="1"/>
</dbReference>
<evidence type="ECO:0000256" key="2">
    <source>
        <dbReference type="ARBA" id="ARBA00022741"/>
    </source>
</evidence>
<dbReference type="Proteomes" id="UP000229421">
    <property type="component" value="Unassembled WGS sequence"/>
</dbReference>